<keyword evidence="3" id="KW-0732">Signal</keyword>
<name>A0ABR4DHJ0_9PEZI</name>
<feature type="transmembrane region" description="Helical" evidence="2">
    <location>
        <begin position="378"/>
        <end position="401"/>
    </location>
</feature>
<evidence type="ECO:0000313" key="4">
    <source>
        <dbReference type="EMBL" id="KAL2269057.1"/>
    </source>
</evidence>
<feature type="region of interest" description="Disordered" evidence="1">
    <location>
        <begin position="409"/>
        <end position="521"/>
    </location>
</feature>
<dbReference type="GeneID" id="98124977"/>
<evidence type="ECO:0000256" key="2">
    <source>
        <dbReference type="SAM" id="Phobius"/>
    </source>
</evidence>
<comment type="caution">
    <text evidence="4">The sequence shown here is derived from an EMBL/GenBank/DDBJ whole genome shotgun (WGS) entry which is preliminary data.</text>
</comment>
<accession>A0ABR4DHJ0</accession>
<keyword evidence="2" id="KW-0472">Membrane</keyword>
<evidence type="ECO:0000256" key="1">
    <source>
        <dbReference type="SAM" id="MobiDB-lite"/>
    </source>
</evidence>
<evidence type="ECO:0000256" key="3">
    <source>
        <dbReference type="SAM" id="SignalP"/>
    </source>
</evidence>
<keyword evidence="2" id="KW-0812">Transmembrane</keyword>
<keyword evidence="5" id="KW-1185">Reference proteome</keyword>
<feature type="compositionally biased region" description="Basic and acidic residues" evidence="1">
    <location>
        <begin position="508"/>
        <end position="521"/>
    </location>
</feature>
<sequence length="521" mass="56926">MVGLAWSSFVLLGAVVGPARAAIAAWSTENGPQIVLQNETTGHLRYSACNTYDEARYSYTDPNVLSLTYKPKNGTPLAGSGWWNEITTIASVFYITESNRIANAIFHCNMTTGFFLPQGNWIVSDDVPSIHNSSGLAVLNLGAEAGYRVYYHDEDGAVNELAYYNNLWRYRGPISKDIGSPPALGAAFSNAENITVVAARDAETIGVTRWNKDETWFHTSMPRPLEGGYTTKEVDRQNITVNSTAPYNFTLPAWDGMARSLGASINADYTRHIWYIGHDSNLHLVTNMNWTWGIRENQTEEFWPKADKPNADLAVTHLIDSSVVRIYYFVKGKLAEVRYQDDEWKPYSVVEAPDPIATTAPTPDGAGEDSGLSTGAKVGIGIGVSLGAISIGAIIAVLVLLHRKKKEKALAEQEHQPPSDPYPADGSTTLEAGTPYQAYGASAQGWTPDDKPSQLPTEPLSHQLDSNPRSELDCTPKPIYELPGNERLHELVADGPKQQGQPQQPGHGGERAEQEKSPGKP</sequence>
<feature type="signal peptide" evidence="3">
    <location>
        <begin position="1"/>
        <end position="21"/>
    </location>
</feature>
<reference evidence="4 5" key="1">
    <citation type="journal article" date="2024" name="Commun. Biol.">
        <title>Comparative genomic analysis of thermophilic fungi reveals convergent evolutionary adaptations and gene losses.</title>
        <authorList>
            <person name="Steindorff A.S."/>
            <person name="Aguilar-Pontes M.V."/>
            <person name="Robinson A.J."/>
            <person name="Andreopoulos B."/>
            <person name="LaButti K."/>
            <person name="Kuo A."/>
            <person name="Mondo S."/>
            <person name="Riley R."/>
            <person name="Otillar R."/>
            <person name="Haridas S."/>
            <person name="Lipzen A."/>
            <person name="Grimwood J."/>
            <person name="Schmutz J."/>
            <person name="Clum A."/>
            <person name="Reid I.D."/>
            <person name="Moisan M.C."/>
            <person name="Butler G."/>
            <person name="Nguyen T.T.M."/>
            <person name="Dewar K."/>
            <person name="Conant G."/>
            <person name="Drula E."/>
            <person name="Henrissat B."/>
            <person name="Hansel C."/>
            <person name="Singer S."/>
            <person name="Hutchinson M.I."/>
            <person name="de Vries R.P."/>
            <person name="Natvig D.O."/>
            <person name="Powell A.J."/>
            <person name="Tsang A."/>
            <person name="Grigoriev I.V."/>
        </authorList>
    </citation>
    <scope>NUCLEOTIDE SEQUENCE [LARGE SCALE GENOMIC DNA]</scope>
    <source>
        <strain evidence="4 5">ATCC 22073</strain>
    </source>
</reference>
<dbReference type="Proteomes" id="UP001600064">
    <property type="component" value="Unassembled WGS sequence"/>
</dbReference>
<dbReference type="SUPFAM" id="SSF89372">
    <property type="entry name" value="Fucose-specific lectin"/>
    <property type="match status" value="1"/>
</dbReference>
<dbReference type="EMBL" id="JAZGUE010000003">
    <property type="protein sequence ID" value="KAL2269057.1"/>
    <property type="molecule type" value="Genomic_DNA"/>
</dbReference>
<dbReference type="Gene3D" id="2.120.10.70">
    <property type="entry name" value="Fucose-specific lectin"/>
    <property type="match status" value="1"/>
</dbReference>
<evidence type="ECO:0000313" key="5">
    <source>
        <dbReference type="Proteomes" id="UP001600064"/>
    </source>
</evidence>
<evidence type="ECO:0008006" key="6">
    <source>
        <dbReference type="Google" id="ProtNLM"/>
    </source>
</evidence>
<gene>
    <name evidence="4" type="ORF">VTJ83DRAFT_3903</name>
</gene>
<feature type="chain" id="PRO_5045241756" description="Fucose-specific lectin" evidence="3">
    <location>
        <begin position="22"/>
        <end position="521"/>
    </location>
</feature>
<protein>
    <recommendedName>
        <fullName evidence="6">Fucose-specific lectin</fullName>
    </recommendedName>
</protein>
<organism evidence="4 5">
    <name type="scientific">Remersonia thermophila</name>
    <dbReference type="NCBI Taxonomy" id="72144"/>
    <lineage>
        <taxon>Eukaryota</taxon>
        <taxon>Fungi</taxon>
        <taxon>Dikarya</taxon>
        <taxon>Ascomycota</taxon>
        <taxon>Pezizomycotina</taxon>
        <taxon>Sordariomycetes</taxon>
        <taxon>Sordariomycetidae</taxon>
        <taxon>Sordariales</taxon>
        <taxon>Sordariales incertae sedis</taxon>
        <taxon>Remersonia</taxon>
    </lineage>
</organism>
<dbReference type="RefSeq" id="XP_070867781.1">
    <property type="nucleotide sequence ID" value="XM_071010333.1"/>
</dbReference>
<feature type="compositionally biased region" description="Low complexity" evidence="1">
    <location>
        <begin position="495"/>
        <end position="505"/>
    </location>
</feature>
<keyword evidence="2" id="KW-1133">Transmembrane helix</keyword>
<proteinExistence type="predicted"/>